<evidence type="ECO:0000256" key="6">
    <source>
        <dbReference type="ARBA" id="ARBA00022833"/>
    </source>
</evidence>
<evidence type="ECO:0000313" key="15">
    <source>
        <dbReference type="Proteomes" id="UP000243887"/>
    </source>
</evidence>
<organism evidence="14 15">
    <name type="scientific">Myroides guanonis</name>
    <dbReference type="NCBI Taxonomy" id="1150112"/>
    <lineage>
        <taxon>Bacteria</taxon>
        <taxon>Pseudomonadati</taxon>
        <taxon>Bacteroidota</taxon>
        <taxon>Flavobacteriia</taxon>
        <taxon>Flavobacteriales</taxon>
        <taxon>Flavobacteriaceae</taxon>
        <taxon>Myroides</taxon>
    </lineage>
</organism>
<evidence type="ECO:0000256" key="1">
    <source>
        <dbReference type="ARBA" id="ARBA00001947"/>
    </source>
</evidence>
<evidence type="ECO:0000313" key="14">
    <source>
        <dbReference type="EMBL" id="SFI74557.1"/>
    </source>
</evidence>
<evidence type="ECO:0000259" key="10">
    <source>
        <dbReference type="Pfam" id="PF02868"/>
    </source>
</evidence>
<evidence type="ECO:0000259" key="11">
    <source>
        <dbReference type="Pfam" id="PF03413"/>
    </source>
</evidence>
<feature type="domain" description="FTP" evidence="12">
    <location>
        <begin position="89"/>
        <end position="137"/>
    </location>
</feature>
<protein>
    <submittedName>
        <fullName evidence="14">Por secretion system C-terminal sorting domain-containing protein</fullName>
    </submittedName>
</protein>
<keyword evidence="7" id="KW-0482">Metalloprotease</keyword>
<feature type="domain" description="Peptidase M4 C-terminal" evidence="10">
    <location>
        <begin position="399"/>
        <end position="570"/>
    </location>
</feature>
<dbReference type="GO" id="GO:0004222">
    <property type="term" value="F:metalloendopeptidase activity"/>
    <property type="evidence" value="ECO:0007669"/>
    <property type="project" value="InterPro"/>
</dbReference>
<evidence type="ECO:0000256" key="5">
    <source>
        <dbReference type="ARBA" id="ARBA00022801"/>
    </source>
</evidence>
<dbReference type="Gene3D" id="1.10.390.10">
    <property type="entry name" value="Neutral Protease Domain 2"/>
    <property type="match status" value="1"/>
</dbReference>
<dbReference type="InterPro" id="IPR050728">
    <property type="entry name" value="Zinc_Metalloprotease_M4"/>
</dbReference>
<dbReference type="InterPro" id="IPR001570">
    <property type="entry name" value="Peptidase_M4_C_domain"/>
</dbReference>
<evidence type="ECO:0000256" key="2">
    <source>
        <dbReference type="ARBA" id="ARBA00022670"/>
    </source>
</evidence>
<accession>A0A1I3KQ54</accession>
<keyword evidence="2" id="KW-0645">Protease</keyword>
<keyword evidence="6" id="KW-0862">Zinc</keyword>
<keyword evidence="8" id="KW-0865">Zymogen</keyword>
<dbReference type="STRING" id="1150112.SAMN04487893_10128"/>
<dbReference type="Gene3D" id="3.10.170.10">
    <property type="match status" value="1"/>
</dbReference>
<evidence type="ECO:0000256" key="7">
    <source>
        <dbReference type="ARBA" id="ARBA00023049"/>
    </source>
</evidence>
<dbReference type="InterPro" id="IPR013856">
    <property type="entry name" value="Peptidase_M4_domain"/>
</dbReference>
<name>A0A1I3KQ54_9FLAO</name>
<dbReference type="Gene3D" id="3.10.450.490">
    <property type="match status" value="1"/>
</dbReference>
<dbReference type="InterPro" id="IPR027268">
    <property type="entry name" value="Peptidase_M4/M1_CTD_sf"/>
</dbReference>
<dbReference type="CDD" id="cd09597">
    <property type="entry name" value="M4_TLP"/>
    <property type="match status" value="1"/>
</dbReference>
<evidence type="ECO:0000256" key="8">
    <source>
        <dbReference type="ARBA" id="ARBA00023145"/>
    </source>
</evidence>
<dbReference type="Pfam" id="PF01447">
    <property type="entry name" value="Peptidase_M4"/>
    <property type="match status" value="1"/>
</dbReference>
<dbReference type="Pfam" id="PF02868">
    <property type="entry name" value="Peptidase_M4_C"/>
    <property type="match status" value="1"/>
</dbReference>
<dbReference type="GO" id="GO:0006508">
    <property type="term" value="P:proteolysis"/>
    <property type="evidence" value="ECO:0007669"/>
    <property type="project" value="UniProtKB-KW"/>
</dbReference>
<dbReference type="GO" id="GO:0046872">
    <property type="term" value="F:metal ion binding"/>
    <property type="evidence" value="ECO:0007669"/>
    <property type="project" value="UniProtKB-KW"/>
</dbReference>
<dbReference type="EMBL" id="FORU01000001">
    <property type="protein sequence ID" value="SFI74557.1"/>
    <property type="molecule type" value="Genomic_DNA"/>
</dbReference>
<evidence type="ECO:0000259" key="12">
    <source>
        <dbReference type="Pfam" id="PF07504"/>
    </source>
</evidence>
<dbReference type="SUPFAM" id="SSF55486">
    <property type="entry name" value="Metalloproteases ('zincins'), catalytic domain"/>
    <property type="match status" value="1"/>
</dbReference>
<reference evidence="15" key="1">
    <citation type="submission" date="2016-10" db="EMBL/GenBank/DDBJ databases">
        <authorList>
            <person name="Varghese N."/>
            <person name="Submissions S."/>
        </authorList>
    </citation>
    <scope>NUCLEOTIDE SEQUENCE [LARGE SCALE GENOMIC DNA]</scope>
    <source>
        <strain evidence="15">DSM 26542</strain>
    </source>
</reference>
<evidence type="ECO:0000259" key="13">
    <source>
        <dbReference type="Pfam" id="PF18962"/>
    </source>
</evidence>
<feature type="domain" description="Peptidase M4" evidence="9">
    <location>
        <begin position="230"/>
        <end position="392"/>
    </location>
</feature>
<evidence type="ECO:0000256" key="4">
    <source>
        <dbReference type="ARBA" id="ARBA00022729"/>
    </source>
</evidence>
<dbReference type="PANTHER" id="PTHR33794:SF1">
    <property type="entry name" value="BACILLOLYSIN"/>
    <property type="match status" value="1"/>
</dbReference>
<dbReference type="PANTHER" id="PTHR33794">
    <property type="entry name" value="BACILLOLYSIN"/>
    <property type="match status" value="1"/>
</dbReference>
<dbReference type="AlphaFoldDB" id="A0A1I3KQ54"/>
<dbReference type="NCBIfam" id="TIGR04183">
    <property type="entry name" value="Por_Secre_tail"/>
    <property type="match status" value="1"/>
</dbReference>
<keyword evidence="3" id="KW-0479">Metal-binding</keyword>
<sequence>MFNNYKLTTHKYKNALPIVMLSFITMGTIDAGNDNIYRGLQYGKDGKWPKIERTTMQGSFSSSFKSFKVQSKDVEKELLNWFNLSDKSGFVKISESVDNNDISHIKYQQYYKGLPLSGKVIMVHSKGGTVLSINGQVGADLSIDIVASITAEEAIDYAKNAFNIVESVNIYTPQLVVYSKIEGEEVKEILAYEFRIDSFKPFFMKNVWVDAKTGDILNSVSLIANADVKGTGTTYYYGNQSIAVEQFSGGYRLRDNSRNIETFDAKDVAISYDKVKKEILFLNKADIVSSTTHFSLNAAIDAHWGMEKTYDYYKDTFNRLSFDGQNSKITSYYNPGDDFIDALIGPSGGFPNNAVAMPFPFNFMAFGTGDGVNYDPVVGIDVAGHEYTHLVMNNNGSDGLKYQGESGALNESFADIFGTSIENYAIGTDSNWLIGEGIILKGANDFMRSMQDPKVKGYPNTYKGKYWVDTANIGYDNGGVHINSSVQNYWFYLLVEGGSGTNDLNNDYVVNGIGRAKAEKIAYHNMMDYLNYNSGFLDAYDGSLQFAEDFYGLDSAEYNEVKNAWYAVGIGEGGNLSIGEFEVESKLRVYPNPVVDGIIKVSTDNVNPITVELFNIMGKRVYVEQLYQGENSIDVNSLTNGVYLLVFNVDGKTHTEKIIINQ</sequence>
<evidence type="ECO:0000259" key="9">
    <source>
        <dbReference type="Pfam" id="PF01447"/>
    </source>
</evidence>
<dbReference type="InterPro" id="IPR025711">
    <property type="entry name" value="PepSY"/>
</dbReference>
<gene>
    <name evidence="14" type="ORF">SAMN04487893_10128</name>
</gene>
<dbReference type="OrthoDB" id="291295at2"/>
<keyword evidence="4" id="KW-0732">Signal</keyword>
<dbReference type="Pfam" id="PF03413">
    <property type="entry name" value="PepSY"/>
    <property type="match status" value="1"/>
</dbReference>
<dbReference type="Pfam" id="PF18962">
    <property type="entry name" value="Por_Secre_tail"/>
    <property type="match status" value="1"/>
</dbReference>
<comment type="cofactor">
    <cofactor evidence="1">
        <name>Zn(2+)</name>
        <dbReference type="ChEBI" id="CHEBI:29105"/>
    </cofactor>
</comment>
<dbReference type="Pfam" id="PF07504">
    <property type="entry name" value="FTP"/>
    <property type="match status" value="1"/>
</dbReference>
<keyword evidence="15" id="KW-1185">Reference proteome</keyword>
<feature type="domain" description="Secretion system C-terminal sorting" evidence="13">
    <location>
        <begin position="589"/>
        <end position="660"/>
    </location>
</feature>
<dbReference type="Proteomes" id="UP000243887">
    <property type="component" value="Unassembled WGS sequence"/>
</dbReference>
<feature type="domain" description="PepSY" evidence="11">
    <location>
        <begin position="149"/>
        <end position="218"/>
    </location>
</feature>
<keyword evidence="5" id="KW-0378">Hydrolase</keyword>
<dbReference type="InterPro" id="IPR026444">
    <property type="entry name" value="Secre_tail"/>
</dbReference>
<proteinExistence type="predicted"/>
<evidence type="ECO:0000256" key="3">
    <source>
        <dbReference type="ARBA" id="ARBA00022723"/>
    </source>
</evidence>
<dbReference type="InterPro" id="IPR011096">
    <property type="entry name" value="FTP_domain"/>
</dbReference>
<dbReference type="RefSeq" id="WP_090677351.1">
    <property type="nucleotide sequence ID" value="NZ_FORU01000001.1"/>
</dbReference>